<reference evidence="1 2" key="1">
    <citation type="submission" date="2024-01" db="EMBL/GenBank/DDBJ databases">
        <title>The genomes of 5 underutilized Papilionoideae crops provide insights into root nodulation and disease resistanc.</title>
        <authorList>
            <person name="Jiang F."/>
        </authorList>
    </citation>
    <scope>NUCLEOTIDE SEQUENCE [LARGE SCALE GENOMIC DNA]</scope>
    <source>
        <strain evidence="1">JINMINGXINNONG_FW02</strain>
        <tissue evidence="1">Leaves</tissue>
    </source>
</reference>
<gene>
    <name evidence="1" type="ORF">VNO80_19549</name>
</gene>
<dbReference type="EMBL" id="JAYMYR010000007">
    <property type="protein sequence ID" value="KAK7354091.1"/>
    <property type="molecule type" value="Genomic_DNA"/>
</dbReference>
<dbReference type="Proteomes" id="UP001374584">
    <property type="component" value="Unassembled WGS sequence"/>
</dbReference>
<organism evidence="1 2">
    <name type="scientific">Phaseolus coccineus</name>
    <name type="common">Scarlet runner bean</name>
    <name type="synonym">Phaseolus multiflorus</name>
    <dbReference type="NCBI Taxonomy" id="3886"/>
    <lineage>
        <taxon>Eukaryota</taxon>
        <taxon>Viridiplantae</taxon>
        <taxon>Streptophyta</taxon>
        <taxon>Embryophyta</taxon>
        <taxon>Tracheophyta</taxon>
        <taxon>Spermatophyta</taxon>
        <taxon>Magnoliopsida</taxon>
        <taxon>eudicotyledons</taxon>
        <taxon>Gunneridae</taxon>
        <taxon>Pentapetalae</taxon>
        <taxon>rosids</taxon>
        <taxon>fabids</taxon>
        <taxon>Fabales</taxon>
        <taxon>Fabaceae</taxon>
        <taxon>Papilionoideae</taxon>
        <taxon>50 kb inversion clade</taxon>
        <taxon>NPAAA clade</taxon>
        <taxon>indigoferoid/millettioid clade</taxon>
        <taxon>Phaseoleae</taxon>
        <taxon>Phaseolus</taxon>
    </lineage>
</organism>
<comment type="caution">
    <text evidence="1">The sequence shown here is derived from an EMBL/GenBank/DDBJ whole genome shotgun (WGS) entry which is preliminary data.</text>
</comment>
<evidence type="ECO:0000313" key="1">
    <source>
        <dbReference type="EMBL" id="KAK7354091.1"/>
    </source>
</evidence>
<keyword evidence="2" id="KW-1185">Reference proteome</keyword>
<name>A0AAN9MGB9_PHACN</name>
<dbReference type="AlphaFoldDB" id="A0AAN9MGB9"/>
<protein>
    <submittedName>
        <fullName evidence="1">Uncharacterized protein</fullName>
    </submittedName>
</protein>
<accession>A0AAN9MGB9</accession>
<sequence>MADSLIYSNSTQLPASNRAELGEEAYARFQVSKSLGNKCCNTCVLRGLVHSKTRFRFPKGAKPFRQDISFAQDYLITFKELHTCQLLDESSFNRIDFYLKFLSSFVISIFRTISLPHSCLLGFSCRSTSFSIVNSLLAIIT</sequence>
<evidence type="ECO:0000313" key="2">
    <source>
        <dbReference type="Proteomes" id="UP001374584"/>
    </source>
</evidence>
<proteinExistence type="predicted"/>